<dbReference type="EMBL" id="AMZH03007351">
    <property type="protein sequence ID" value="RRT61535.1"/>
    <property type="molecule type" value="Genomic_DNA"/>
</dbReference>
<evidence type="ECO:0000313" key="3">
    <source>
        <dbReference type="Proteomes" id="UP000287651"/>
    </source>
</evidence>
<sequence>MLVSSTLLVLFTTSFIVVFYTGKQSFTCQQCGLSRDQQEIKKIASEIAQVLGKASVCLSSGRILHFESLLTRKTLLEFTEDALKSFIKAADILRITHGTRTPFMKELLHKLEEARAEVSYKLSASD</sequence>
<feature type="chain" id="PRO_5019187555" evidence="1">
    <location>
        <begin position="23"/>
        <end position="126"/>
    </location>
</feature>
<accession>A0A426ZC12</accession>
<dbReference type="AlphaFoldDB" id="A0A426ZC12"/>
<evidence type="ECO:0000256" key="1">
    <source>
        <dbReference type="SAM" id="SignalP"/>
    </source>
</evidence>
<feature type="signal peptide" evidence="1">
    <location>
        <begin position="1"/>
        <end position="22"/>
    </location>
</feature>
<organism evidence="2 3">
    <name type="scientific">Ensete ventricosum</name>
    <name type="common">Abyssinian banana</name>
    <name type="synonym">Musa ensete</name>
    <dbReference type="NCBI Taxonomy" id="4639"/>
    <lineage>
        <taxon>Eukaryota</taxon>
        <taxon>Viridiplantae</taxon>
        <taxon>Streptophyta</taxon>
        <taxon>Embryophyta</taxon>
        <taxon>Tracheophyta</taxon>
        <taxon>Spermatophyta</taxon>
        <taxon>Magnoliopsida</taxon>
        <taxon>Liliopsida</taxon>
        <taxon>Zingiberales</taxon>
        <taxon>Musaceae</taxon>
        <taxon>Ensete</taxon>
    </lineage>
</organism>
<proteinExistence type="predicted"/>
<dbReference type="Proteomes" id="UP000287651">
    <property type="component" value="Unassembled WGS sequence"/>
</dbReference>
<dbReference type="InterPro" id="IPR011990">
    <property type="entry name" value="TPR-like_helical_dom_sf"/>
</dbReference>
<keyword evidence="1" id="KW-0732">Signal</keyword>
<dbReference type="Gene3D" id="1.25.40.10">
    <property type="entry name" value="Tetratricopeptide repeat domain"/>
    <property type="match status" value="1"/>
</dbReference>
<name>A0A426ZC12_ENSVE</name>
<comment type="caution">
    <text evidence="2">The sequence shown here is derived from an EMBL/GenBank/DDBJ whole genome shotgun (WGS) entry which is preliminary data.</text>
</comment>
<protein>
    <submittedName>
        <fullName evidence="2">Uncharacterized protein</fullName>
    </submittedName>
</protein>
<reference evidence="2 3" key="1">
    <citation type="journal article" date="2014" name="Agronomy (Basel)">
        <title>A Draft Genome Sequence for Ensete ventricosum, the Drought-Tolerant Tree Against Hunger.</title>
        <authorList>
            <person name="Harrison J."/>
            <person name="Moore K.A."/>
            <person name="Paszkiewicz K."/>
            <person name="Jones T."/>
            <person name="Grant M."/>
            <person name="Ambacheew D."/>
            <person name="Muzemil S."/>
            <person name="Studholme D.J."/>
        </authorList>
    </citation>
    <scope>NUCLEOTIDE SEQUENCE [LARGE SCALE GENOMIC DNA]</scope>
</reference>
<evidence type="ECO:0000313" key="2">
    <source>
        <dbReference type="EMBL" id="RRT61535.1"/>
    </source>
</evidence>
<gene>
    <name evidence="2" type="ORF">B296_00006339</name>
</gene>